<evidence type="ECO:0000256" key="4">
    <source>
        <dbReference type="ARBA" id="ARBA00022741"/>
    </source>
</evidence>
<dbReference type="Pfam" id="PF12756">
    <property type="entry name" value="zf-C2H2_2"/>
    <property type="match status" value="1"/>
</dbReference>
<dbReference type="Proteomes" id="UP000700596">
    <property type="component" value="Unassembled WGS sequence"/>
</dbReference>
<dbReference type="PROSITE" id="PS50011">
    <property type="entry name" value="PROTEIN_KINASE_DOM"/>
    <property type="match status" value="1"/>
</dbReference>
<dbReference type="InterPro" id="IPR011009">
    <property type="entry name" value="Kinase-like_dom_sf"/>
</dbReference>
<dbReference type="GO" id="GO:0008270">
    <property type="term" value="F:zinc ion binding"/>
    <property type="evidence" value="ECO:0007669"/>
    <property type="project" value="UniProtKB-KW"/>
</dbReference>
<feature type="domain" description="C2H2-type" evidence="11">
    <location>
        <begin position="284"/>
        <end position="313"/>
    </location>
</feature>
<dbReference type="PANTHER" id="PTHR43671">
    <property type="entry name" value="SERINE/THREONINE-PROTEIN KINASE NEK"/>
    <property type="match status" value="1"/>
</dbReference>
<feature type="domain" description="Protein kinase" evidence="10">
    <location>
        <begin position="17"/>
        <end position="272"/>
    </location>
</feature>
<feature type="binding site" evidence="8">
    <location>
        <position position="44"/>
    </location>
    <ligand>
        <name>ATP</name>
        <dbReference type="ChEBI" id="CHEBI:30616"/>
    </ligand>
</feature>
<keyword evidence="5 12" id="KW-0418">Kinase</keyword>
<keyword evidence="7" id="KW-0863">Zinc-finger</keyword>
<evidence type="ECO:0000313" key="12">
    <source>
        <dbReference type="EMBL" id="KAH7132292.1"/>
    </source>
</evidence>
<keyword evidence="4 8" id="KW-0547">Nucleotide-binding</keyword>
<dbReference type="Gene3D" id="1.10.510.10">
    <property type="entry name" value="Transferase(Phosphotransferase) domain 1"/>
    <property type="match status" value="1"/>
</dbReference>
<dbReference type="InterPro" id="IPR017441">
    <property type="entry name" value="Protein_kinase_ATP_BS"/>
</dbReference>
<keyword evidence="3" id="KW-0808">Transferase</keyword>
<dbReference type="OrthoDB" id="310217at2759"/>
<evidence type="ECO:0000256" key="2">
    <source>
        <dbReference type="ARBA" id="ARBA00012513"/>
    </source>
</evidence>
<protein>
    <recommendedName>
        <fullName evidence="2">non-specific serine/threonine protein kinase</fullName>
        <ecNumber evidence="2">2.7.11.1</ecNumber>
    </recommendedName>
</protein>
<evidence type="ECO:0000259" key="10">
    <source>
        <dbReference type="PROSITE" id="PS50011"/>
    </source>
</evidence>
<evidence type="ECO:0000259" key="11">
    <source>
        <dbReference type="PROSITE" id="PS50157"/>
    </source>
</evidence>
<dbReference type="PROSITE" id="PS00107">
    <property type="entry name" value="PROTEIN_KINASE_ATP"/>
    <property type="match status" value="1"/>
</dbReference>
<dbReference type="SMART" id="SM00220">
    <property type="entry name" value="S_TKc"/>
    <property type="match status" value="1"/>
</dbReference>
<evidence type="ECO:0000313" key="13">
    <source>
        <dbReference type="Proteomes" id="UP000700596"/>
    </source>
</evidence>
<evidence type="ECO:0000256" key="8">
    <source>
        <dbReference type="PROSITE-ProRule" id="PRU10141"/>
    </source>
</evidence>
<dbReference type="EMBL" id="JAGMWT010000003">
    <property type="protein sequence ID" value="KAH7132292.1"/>
    <property type="molecule type" value="Genomic_DNA"/>
</dbReference>
<dbReference type="InterPro" id="IPR041661">
    <property type="entry name" value="ZN622/Rei1/Reh1_Znf-C2H2"/>
</dbReference>
<gene>
    <name evidence="12" type="ORF">B0J11DRAFT_577218</name>
</gene>
<sequence length="450" mass="50790">MAALVSLVVLETTKFEYEILEHIGAGGFGQVFKVRRNGQIMACKQIQTDNLDFALEEHRHMSVVKGGPHIAVVHHDVEWNPHTRTLSFFMDYYEGKDLDRIIHILLAMGGQFTEIQIIEIAYQIAVGIEYCHDNGILHQDLKPKNVLLDCHWNPITEPDNVPELFVTDFGFASHVQTMRTRISGQRGTPGYQAPEISDQGRHAAVSDKSDIYAFGCILYRLSTLCQPDEITGIKPSEISENLSIELLSLISLMLSENREDRPTAANVKHDLECLIRIHMPTDAKECLVCRKFFASKSALQKHIKRTGHSLRRNKQKNVEQNKFRSSCGAPPLVTSTHLLEPEFTIRGAATRNLVIPKGFVISTSDLDAKQGNGFVIKGIAEAMSNRPVTPADEYDPCAVCFRDFDKCNEFWRHLNLKRHARRRTVVHKLLTKRGIQPKASVSKRHSHAQG</sequence>
<dbReference type="InterPro" id="IPR013087">
    <property type="entry name" value="Znf_C2H2_type"/>
</dbReference>
<dbReference type="InterPro" id="IPR050660">
    <property type="entry name" value="NEK_Ser/Thr_kinase"/>
</dbReference>
<dbReference type="PANTHER" id="PTHR43671:SF13">
    <property type="entry name" value="SERINE_THREONINE-PROTEIN KINASE NEK2"/>
    <property type="match status" value="1"/>
</dbReference>
<dbReference type="GO" id="GO:0005524">
    <property type="term" value="F:ATP binding"/>
    <property type="evidence" value="ECO:0007669"/>
    <property type="project" value="UniProtKB-UniRule"/>
</dbReference>
<evidence type="ECO:0000256" key="3">
    <source>
        <dbReference type="ARBA" id="ARBA00022679"/>
    </source>
</evidence>
<dbReference type="EC" id="2.7.11.1" evidence="2"/>
<evidence type="ECO:0000256" key="6">
    <source>
        <dbReference type="ARBA" id="ARBA00022840"/>
    </source>
</evidence>
<dbReference type="Pfam" id="PF00069">
    <property type="entry name" value="Pkinase"/>
    <property type="match status" value="1"/>
</dbReference>
<dbReference type="SUPFAM" id="SSF56112">
    <property type="entry name" value="Protein kinase-like (PK-like)"/>
    <property type="match status" value="1"/>
</dbReference>
<dbReference type="InterPro" id="IPR008271">
    <property type="entry name" value="Ser/Thr_kinase_AS"/>
</dbReference>
<keyword evidence="9" id="KW-0723">Serine/threonine-protein kinase</keyword>
<dbReference type="PROSITE" id="PS50157">
    <property type="entry name" value="ZINC_FINGER_C2H2_2"/>
    <property type="match status" value="1"/>
</dbReference>
<organism evidence="12 13">
    <name type="scientific">Dendryphion nanum</name>
    <dbReference type="NCBI Taxonomy" id="256645"/>
    <lineage>
        <taxon>Eukaryota</taxon>
        <taxon>Fungi</taxon>
        <taxon>Dikarya</taxon>
        <taxon>Ascomycota</taxon>
        <taxon>Pezizomycotina</taxon>
        <taxon>Dothideomycetes</taxon>
        <taxon>Pleosporomycetidae</taxon>
        <taxon>Pleosporales</taxon>
        <taxon>Torulaceae</taxon>
        <taxon>Dendryphion</taxon>
    </lineage>
</organism>
<evidence type="ECO:0000256" key="1">
    <source>
        <dbReference type="ARBA" id="ARBA00010886"/>
    </source>
</evidence>
<keyword evidence="13" id="KW-1185">Reference proteome</keyword>
<reference evidence="12" key="1">
    <citation type="journal article" date="2021" name="Nat. Commun.">
        <title>Genetic determinants of endophytism in the Arabidopsis root mycobiome.</title>
        <authorList>
            <person name="Mesny F."/>
            <person name="Miyauchi S."/>
            <person name="Thiergart T."/>
            <person name="Pickel B."/>
            <person name="Atanasova L."/>
            <person name="Karlsson M."/>
            <person name="Huettel B."/>
            <person name="Barry K.W."/>
            <person name="Haridas S."/>
            <person name="Chen C."/>
            <person name="Bauer D."/>
            <person name="Andreopoulos W."/>
            <person name="Pangilinan J."/>
            <person name="LaButti K."/>
            <person name="Riley R."/>
            <person name="Lipzen A."/>
            <person name="Clum A."/>
            <person name="Drula E."/>
            <person name="Henrissat B."/>
            <person name="Kohler A."/>
            <person name="Grigoriev I.V."/>
            <person name="Martin F.M."/>
            <person name="Hacquard S."/>
        </authorList>
    </citation>
    <scope>NUCLEOTIDE SEQUENCE</scope>
    <source>
        <strain evidence="12">MPI-CAGE-CH-0243</strain>
    </source>
</reference>
<accession>A0A9P9E7N1</accession>
<dbReference type="AlphaFoldDB" id="A0A9P9E7N1"/>
<evidence type="ECO:0000256" key="7">
    <source>
        <dbReference type="PROSITE-ProRule" id="PRU00042"/>
    </source>
</evidence>
<dbReference type="GO" id="GO:0004674">
    <property type="term" value="F:protein serine/threonine kinase activity"/>
    <property type="evidence" value="ECO:0007669"/>
    <property type="project" value="UniProtKB-KW"/>
</dbReference>
<proteinExistence type="inferred from homology"/>
<comment type="caution">
    <text evidence="12">The sequence shown here is derived from an EMBL/GenBank/DDBJ whole genome shotgun (WGS) entry which is preliminary data.</text>
</comment>
<keyword evidence="6 8" id="KW-0067">ATP-binding</keyword>
<evidence type="ECO:0000256" key="5">
    <source>
        <dbReference type="ARBA" id="ARBA00022777"/>
    </source>
</evidence>
<comment type="similarity">
    <text evidence="1">Belongs to the protein kinase superfamily. NEK Ser/Thr protein kinase family. NIMA subfamily.</text>
</comment>
<dbReference type="PROSITE" id="PS00028">
    <property type="entry name" value="ZINC_FINGER_C2H2_1"/>
    <property type="match status" value="2"/>
</dbReference>
<dbReference type="PROSITE" id="PS00108">
    <property type="entry name" value="PROTEIN_KINASE_ST"/>
    <property type="match status" value="1"/>
</dbReference>
<name>A0A9P9E7N1_9PLEO</name>
<keyword evidence="7" id="KW-0479">Metal-binding</keyword>
<keyword evidence="7" id="KW-0862">Zinc</keyword>
<dbReference type="CDD" id="cd14014">
    <property type="entry name" value="STKc_PknB_like"/>
    <property type="match status" value="1"/>
</dbReference>
<evidence type="ECO:0000256" key="9">
    <source>
        <dbReference type="RuleBase" id="RU000304"/>
    </source>
</evidence>
<dbReference type="InterPro" id="IPR000719">
    <property type="entry name" value="Prot_kinase_dom"/>
</dbReference>